<evidence type="ECO:0000256" key="2">
    <source>
        <dbReference type="SAM" id="SignalP"/>
    </source>
</evidence>
<dbReference type="EMBL" id="KQ085900">
    <property type="protein sequence ID" value="KLO17812.1"/>
    <property type="molecule type" value="Genomic_DNA"/>
</dbReference>
<protein>
    <submittedName>
        <fullName evidence="3">Uncharacterized protein</fullName>
    </submittedName>
</protein>
<dbReference type="AlphaFoldDB" id="A0A0H2S1R6"/>
<proteinExistence type="predicted"/>
<gene>
    <name evidence="3" type="ORF">SCHPADRAFT_900190</name>
</gene>
<keyword evidence="4" id="KW-1185">Reference proteome</keyword>
<dbReference type="Proteomes" id="UP000053477">
    <property type="component" value="Unassembled WGS sequence"/>
</dbReference>
<accession>A0A0H2S1R6</accession>
<sequence>MHMQLYLTRPFAVVLVLAICLVAASTLPALDARTAEGSIALKRTPESLDRLHMERAEIREVVQLGQTKRSPSDSDFDQDSADGNHFLKRTVNDERSDFDEDSTDGNHFLKRS</sequence>
<evidence type="ECO:0000313" key="4">
    <source>
        <dbReference type="Proteomes" id="UP000053477"/>
    </source>
</evidence>
<feature type="chain" id="PRO_5005202347" evidence="2">
    <location>
        <begin position="25"/>
        <end position="112"/>
    </location>
</feature>
<reference evidence="3 4" key="1">
    <citation type="submission" date="2015-04" db="EMBL/GenBank/DDBJ databases">
        <title>Complete genome sequence of Schizopora paradoxa KUC8140, a cosmopolitan wood degrader in East Asia.</title>
        <authorList>
            <consortium name="DOE Joint Genome Institute"/>
            <person name="Min B."/>
            <person name="Park H."/>
            <person name="Jang Y."/>
            <person name="Kim J.-J."/>
            <person name="Kim K.H."/>
            <person name="Pangilinan J."/>
            <person name="Lipzen A."/>
            <person name="Riley R."/>
            <person name="Grigoriev I.V."/>
            <person name="Spatafora J.W."/>
            <person name="Choi I.-G."/>
        </authorList>
    </citation>
    <scope>NUCLEOTIDE SEQUENCE [LARGE SCALE GENOMIC DNA]</scope>
    <source>
        <strain evidence="3 4">KUC8140</strain>
    </source>
</reference>
<dbReference type="InParanoid" id="A0A0H2S1R6"/>
<feature type="region of interest" description="Disordered" evidence="1">
    <location>
        <begin position="62"/>
        <end position="112"/>
    </location>
</feature>
<evidence type="ECO:0000256" key="1">
    <source>
        <dbReference type="SAM" id="MobiDB-lite"/>
    </source>
</evidence>
<name>A0A0H2S1R6_9AGAM</name>
<organism evidence="3 4">
    <name type="scientific">Schizopora paradoxa</name>
    <dbReference type="NCBI Taxonomy" id="27342"/>
    <lineage>
        <taxon>Eukaryota</taxon>
        <taxon>Fungi</taxon>
        <taxon>Dikarya</taxon>
        <taxon>Basidiomycota</taxon>
        <taxon>Agaricomycotina</taxon>
        <taxon>Agaricomycetes</taxon>
        <taxon>Hymenochaetales</taxon>
        <taxon>Schizoporaceae</taxon>
        <taxon>Schizopora</taxon>
    </lineage>
</organism>
<keyword evidence="2" id="KW-0732">Signal</keyword>
<evidence type="ECO:0000313" key="3">
    <source>
        <dbReference type="EMBL" id="KLO17812.1"/>
    </source>
</evidence>
<feature type="signal peptide" evidence="2">
    <location>
        <begin position="1"/>
        <end position="24"/>
    </location>
</feature>